<dbReference type="SUPFAM" id="SSF100950">
    <property type="entry name" value="NagB/RpiA/CoA transferase-like"/>
    <property type="match status" value="1"/>
</dbReference>
<dbReference type="AlphaFoldDB" id="A0A242CC83"/>
<organism evidence="4">
    <name type="scientific">Candidatus Enterococcus mansonii</name>
    <dbReference type="NCBI Taxonomy" id="1834181"/>
    <lineage>
        <taxon>Bacteria</taxon>
        <taxon>Bacillati</taxon>
        <taxon>Bacillota</taxon>
        <taxon>Bacilli</taxon>
        <taxon>Lactobacillales</taxon>
        <taxon>Enterococcaceae</taxon>
        <taxon>Enterococcus</taxon>
    </lineage>
</organism>
<evidence type="ECO:0000313" key="3">
    <source>
        <dbReference type="EMBL" id="MEI5993763.1"/>
    </source>
</evidence>
<dbReference type="CDD" id="cd01399">
    <property type="entry name" value="GlcN6P_deaminase"/>
    <property type="match status" value="1"/>
</dbReference>
<gene>
    <name evidence="3" type="ORF">A5880_001310</name>
    <name evidence="4" type="ORF">A5880_002127</name>
</gene>
<dbReference type="GO" id="GO:0004342">
    <property type="term" value="F:glucosamine-6-phosphate deaminase activity"/>
    <property type="evidence" value="ECO:0007669"/>
    <property type="project" value="InterPro"/>
</dbReference>
<dbReference type="STRING" id="1834181.A5880_002127"/>
<dbReference type="Proteomes" id="UP000195139">
    <property type="component" value="Unassembled WGS sequence"/>
</dbReference>
<dbReference type="RefSeq" id="WP_086331009.1">
    <property type="nucleotide sequence ID" value="NZ_NGLE02000001.1"/>
</dbReference>
<reference evidence="4" key="1">
    <citation type="submission" date="2017-05" db="EMBL/GenBank/DDBJ databases">
        <title>The Genome Sequence of Enterococcus sp. 4G2_DIV0659.</title>
        <authorList>
            <consortium name="The Broad Institute Genomics Platform"/>
            <consortium name="The Broad Institute Genomic Center for Infectious Diseases"/>
            <person name="Earl A."/>
            <person name="Manson A."/>
            <person name="Schwartman J."/>
            <person name="Gilmore M."/>
            <person name="Abouelleil A."/>
            <person name="Cao P."/>
            <person name="Chapman S."/>
            <person name="Cusick C."/>
            <person name="Shea T."/>
            <person name="Young S."/>
            <person name="Neafsey D."/>
            <person name="Nusbaum C."/>
            <person name="Birren B."/>
        </authorList>
    </citation>
    <scope>NUCLEOTIDE SEQUENCE [LARGE SCALE GENOMIC DNA]</scope>
    <source>
        <strain evidence="4">4G2_DIV0659</strain>
    </source>
</reference>
<dbReference type="InterPro" id="IPR004547">
    <property type="entry name" value="Glucosamine6P_isomerase"/>
</dbReference>
<dbReference type="OrthoDB" id="9810967at2"/>
<evidence type="ECO:0000259" key="2">
    <source>
        <dbReference type="Pfam" id="PF01182"/>
    </source>
</evidence>
<evidence type="ECO:0000313" key="4">
    <source>
        <dbReference type="EMBL" id="OTO07857.1"/>
    </source>
</evidence>
<dbReference type="GO" id="GO:0005975">
    <property type="term" value="P:carbohydrate metabolic process"/>
    <property type="evidence" value="ECO:0007669"/>
    <property type="project" value="InterPro"/>
</dbReference>
<dbReference type="InterPro" id="IPR052960">
    <property type="entry name" value="GlcN6P_deaminase-like"/>
</dbReference>
<evidence type="ECO:0000256" key="1">
    <source>
        <dbReference type="ARBA" id="ARBA00023277"/>
    </source>
</evidence>
<feature type="domain" description="Glucosamine/galactosamine-6-phosphate isomerase" evidence="2">
    <location>
        <begin position="11"/>
        <end position="213"/>
    </location>
</feature>
<comment type="caution">
    <text evidence="4">The sequence shown here is derived from an EMBL/GenBank/DDBJ whole genome shotgun (WGS) entry which is preliminary data.</text>
</comment>
<dbReference type="GO" id="GO:0006044">
    <property type="term" value="P:N-acetylglucosamine metabolic process"/>
    <property type="evidence" value="ECO:0007669"/>
    <property type="project" value="InterPro"/>
</dbReference>
<dbReference type="Pfam" id="PF01182">
    <property type="entry name" value="Glucosamine_iso"/>
    <property type="match status" value="1"/>
</dbReference>
<dbReference type="EMBL" id="NGLE02000001">
    <property type="protein sequence ID" value="MEI5993763.1"/>
    <property type="molecule type" value="Genomic_DNA"/>
</dbReference>
<name>A0A242CC83_9ENTE</name>
<dbReference type="PANTHER" id="PTHR42892">
    <property type="entry name" value="GLUCOSAMINE-6-PHOSPHATE DEAMINASE-LIKE PROTEIN BT_0258-RELATED"/>
    <property type="match status" value="1"/>
</dbReference>
<dbReference type="InterPro" id="IPR006148">
    <property type="entry name" value="Glc/Gal-6P_isomerase"/>
</dbReference>
<sequence length="234" mass="26178">MKVIVEKDFEAMSETTKNILLGHMNQDKRVNLSITAGNTPVGVYKKMVEIVKDSPNYTNVHYYNFDEIPVAGQNEGITITDLRKLYLNPANIHEANIHPLTVENYAEQDKRLAMDGGLDAMLIGLGGDGHFCGNMPTTTRFENLTYKVKVSGEEPWFVPGEMEKGMEFVTMGPVSVMRVKHLILIVNGEKKAEMVKHVLQGSVTEKYPASILQLHPNLTVILDEEAASKLDRYV</sequence>
<dbReference type="Gene3D" id="3.40.50.1360">
    <property type="match status" value="1"/>
</dbReference>
<dbReference type="NCBIfam" id="NF009022">
    <property type="entry name" value="PRK12358.1"/>
    <property type="match status" value="1"/>
</dbReference>
<evidence type="ECO:0000313" key="5">
    <source>
        <dbReference type="Proteomes" id="UP000195139"/>
    </source>
</evidence>
<reference evidence="3 5" key="2">
    <citation type="submission" date="2018-07" db="EMBL/GenBank/DDBJ databases">
        <title>The Genome Sequence of Enterococcus sp. DIV0659b.</title>
        <authorList>
            <consortium name="The Broad Institute Genomics Platform"/>
            <consortium name="The Broad Institute Genomic Center for Infectious Diseases"/>
            <person name="Earl A."/>
            <person name="Manson A."/>
            <person name="Schwartman J."/>
            <person name="Gilmore M."/>
            <person name="Abouelleil A."/>
            <person name="Cao P."/>
            <person name="Chapman S."/>
            <person name="Cusick C."/>
            <person name="Shea T."/>
            <person name="Young S."/>
            <person name="Neafsey D."/>
            <person name="Nusbaum C."/>
            <person name="Birren B."/>
        </authorList>
    </citation>
    <scope>NUCLEOTIDE SEQUENCE [LARGE SCALE GENOMIC DNA]</scope>
    <source>
        <strain evidence="3 5">4G2_DIV0659</strain>
    </source>
</reference>
<dbReference type="PANTHER" id="PTHR42892:SF1">
    <property type="entry name" value="GLUCOSAMINE-6-PHOSPHATE ISOMERASE"/>
    <property type="match status" value="1"/>
</dbReference>
<dbReference type="EMBL" id="NGLE01000003">
    <property type="protein sequence ID" value="OTO07857.1"/>
    <property type="molecule type" value="Genomic_DNA"/>
</dbReference>
<protein>
    <recommendedName>
        <fullName evidence="2">Glucosamine/galactosamine-6-phosphate isomerase domain-containing protein</fullName>
    </recommendedName>
</protein>
<accession>A0A242CC83</accession>
<dbReference type="InterPro" id="IPR037171">
    <property type="entry name" value="NagB/RpiA_transferase-like"/>
</dbReference>
<keyword evidence="5" id="KW-1185">Reference proteome</keyword>
<proteinExistence type="predicted"/>
<keyword evidence="1" id="KW-0119">Carbohydrate metabolism</keyword>